<dbReference type="GO" id="GO:0046872">
    <property type="term" value="F:metal ion binding"/>
    <property type="evidence" value="ECO:0007669"/>
    <property type="project" value="UniProtKB-KW"/>
</dbReference>
<keyword evidence="5 12" id="KW-0808">Transferase</keyword>
<gene>
    <name evidence="13" type="primary">GGPPS1</name>
    <name evidence="13" type="ORF">CCDG5_1054</name>
</gene>
<dbReference type="GO" id="GO:0016114">
    <property type="term" value="P:terpenoid biosynthetic process"/>
    <property type="evidence" value="ECO:0007669"/>
    <property type="project" value="UniProtKB-ARBA"/>
</dbReference>
<keyword evidence="6" id="KW-0479">Metal-binding</keyword>
<evidence type="ECO:0000313" key="14">
    <source>
        <dbReference type="Proteomes" id="UP000032431"/>
    </source>
</evidence>
<keyword evidence="8" id="KW-0414">Isoprene biosynthesis</keyword>
<evidence type="ECO:0000256" key="7">
    <source>
        <dbReference type="ARBA" id="ARBA00022842"/>
    </source>
</evidence>
<evidence type="ECO:0000256" key="1">
    <source>
        <dbReference type="ARBA" id="ARBA00001946"/>
    </source>
</evidence>
<dbReference type="PATRIC" id="fig|29343.3.peg.1111"/>
<reference evidence="14" key="1">
    <citation type="submission" date="2014-07" db="EMBL/GenBank/DDBJ databases">
        <authorList>
            <person name="Wibberg D."/>
        </authorList>
    </citation>
    <scope>NUCLEOTIDE SEQUENCE [LARGE SCALE GENOMIC DNA]</scope>
    <source>
        <strain evidence="14">DG5</strain>
    </source>
</reference>
<dbReference type="InterPro" id="IPR008949">
    <property type="entry name" value="Isoprenoid_synthase_dom_sf"/>
</dbReference>
<evidence type="ECO:0000256" key="4">
    <source>
        <dbReference type="ARBA" id="ARBA00015100"/>
    </source>
</evidence>
<evidence type="ECO:0000256" key="10">
    <source>
        <dbReference type="ARBA" id="ARBA00032873"/>
    </source>
</evidence>
<dbReference type="Pfam" id="PF00348">
    <property type="entry name" value="polyprenyl_synt"/>
    <property type="match status" value="1"/>
</dbReference>
<comment type="similarity">
    <text evidence="2 12">Belongs to the FPP/GGPP synthase family.</text>
</comment>
<dbReference type="NCBIfam" id="NF045485">
    <property type="entry name" value="FPPsyn"/>
    <property type="match status" value="1"/>
</dbReference>
<dbReference type="AlphaFoldDB" id="A0A078KKF9"/>
<dbReference type="PANTHER" id="PTHR43281:SF1">
    <property type="entry name" value="FARNESYL DIPHOSPHATE SYNTHASE"/>
    <property type="match status" value="1"/>
</dbReference>
<dbReference type="PROSITE" id="PS00723">
    <property type="entry name" value="POLYPRENYL_SYNTHASE_1"/>
    <property type="match status" value="1"/>
</dbReference>
<dbReference type="SUPFAM" id="SSF48576">
    <property type="entry name" value="Terpenoid synthases"/>
    <property type="match status" value="1"/>
</dbReference>
<evidence type="ECO:0000256" key="9">
    <source>
        <dbReference type="ARBA" id="ARBA00032380"/>
    </source>
</evidence>
<evidence type="ECO:0000256" key="12">
    <source>
        <dbReference type="RuleBase" id="RU004466"/>
    </source>
</evidence>
<dbReference type="SFLD" id="SFLDG01017">
    <property type="entry name" value="Polyprenyl_Transferase_Like"/>
    <property type="match status" value="1"/>
</dbReference>
<dbReference type="Proteomes" id="UP000032431">
    <property type="component" value="Chromosome I"/>
</dbReference>
<dbReference type="InterPro" id="IPR000092">
    <property type="entry name" value="Polyprenyl_synt"/>
</dbReference>
<proteinExistence type="inferred from homology"/>
<dbReference type="InterPro" id="IPR053378">
    <property type="entry name" value="Prenyl_diphosphate_synthase"/>
</dbReference>
<comment type="cofactor">
    <cofactor evidence="1">
        <name>Mg(2+)</name>
        <dbReference type="ChEBI" id="CHEBI:18420"/>
    </cofactor>
</comment>
<dbReference type="Gene3D" id="1.10.600.10">
    <property type="entry name" value="Farnesyl Diphosphate Synthase"/>
    <property type="match status" value="1"/>
</dbReference>
<evidence type="ECO:0000256" key="6">
    <source>
        <dbReference type="ARBA" id="ARBA00022723"/>
    </source>
</evidence>
<evidence type="ECO:0000256" key="2">
    <source>
        <dbReference type="ARBA" id="ARBA00006706"/>
    </source>
</evidence>
<evidence type="ECO:0000256" key="5">
    <source>
        <dbReference type="ARBA" id="ARBA00022679"/>
    </source>
</evidence>
<organism evidence="13 14">
    <name type="scientific">[Clostridium] cellulosi</name>
    <dbReference type="NCBI Taxonomy" id="29343"/>
    <lineage>
        <taxon>Bacteria</taxon>
        <taxon>Bacillati</taxon>
        <taxon>Bacillota</taxon>
        <taxon>Clostridia</taxon>
        <taxon>Eubacteriales</taxon>
        <taxon>Oscillospiraceae</taxon>
        <taxon>Oscillospiraceae incertae sedis</taxon>
    </lineage>
</organism>
<dbReference type="HOGENOM" id="CLU_014015_0_0_9"/>
<dbReference type="FunFam" id="1.10.600.10:FF:000001">
    <property type="entry name" value="Geranylgeranyl diphosphate synthase"/>
    <property type="match status" value="1"/>
</dbReference>
<accession>A0A078KKF9</accession>
<dbReference type="STRING" id="29343.CCDG5_1054"/>
<dbReference type="EC" id="2.5.1.10" evidence="3"/>
<evidence type="ECO:0000313" key="13">
    <source>
        <dbReference type="EMBL" id="CDZ24171.1"/>
    </source>
</evidence>
<dbReference type="OrthoDB" id="9805316at2"/>
<dbReference type="PANTHER" id="PTHR43281">
    <property type="entry name" value="FARNESYL DIPHOSPHATE SYNTHASE"/>
    <property type="match status" value="1"/>
</dbReference>
<evidence type="ECO:0000256" key="3">
    <source>
        <dbReference type="ARBA" id="ARBA00012439"/>
    </source>
</evidence>
<protein>
    <recommendedName>
        <fullName evidence="4">Farnesyl diphosphate synthase</fullName>
        <ecNumber evidence="3">2.5.1.10</ecNumber>
    </recommendedName>
    <alternativeName>
        <fullName evidence="10">(2E,6E)-farnesyl diphosphate synthase</fullName>
    </alternativeName>
    <alternativeName>
        <fullName evidence="9">Geranyltranstransferase</fullName>
    </alternativeName>
</protein>
<dbReference type="GO" id="GO:0004337">
    <property type="term" value="F:(2E,6E)-farnesyl diphosphate synthase activity"/>
    <property type="evidence" value="ECO:0007669"/>
    <property type="project" value="UniProtKB-EC"/>
</dbReference>
<name>A0A078KKF9_9FIRM</name>
<dbReference type="PROSITE" id="PS00444">
    <property type="entry name" value="POLYPRENYL_SYNTHASE_2"/>
    <property type="match status" value="1"/>
</dbReference>
<dbReference type="CDD" id="cd00685">
    <property type="entry name" value="Trans_IPPS_HT"/>
    <property type="match status" value="1"/>
</dbReference>
<evidence type="ECO:0000256" key="8">
    <source>
        <dbReference type="ARBA" id="ARBA00023229"/>
    </source>
</evidence>
<dbReference type="SFLD" id="SFLDS00005">
    <property type="entry name" value="Isoprenoid_Synthase_Type_I"/>
    <property type="match status" value="1"/>
</dbReference>
<dbReference type="KEGG" id="ccel:CCDG5_1054"/>
<keyword evidence="7" id="KW-0460">Magnesium</keyword>
<sequence length="298" mass="32530">MTVNEFNERLDNYGKIVNDALLKYIPSNDVRQKQVFEAMRYSVMAGGKRIRPVLVLEFCRVCGGDIENALPFACAIEFVHTYSLIHDDLPCMDNAELRRGKPSCHIKFGEATALLAGDALLSLAFETALCNNNIDKIGYYNVIRATGELAKASGAEGMVGGQVIDLDSVGKQIDLDTLEDMHKKKTGAMIIAAAKMGCMVAGADGQKINAAGEYAKRIGLAFQIVDDLLDTQGDTSTLGKPTGSDDVNNKNTYVSLLGIQKSKEMVEKLTDEAIDFLKVFDDNTFLAMLAEKLAKRDR</sequence>
<evidence type="ECO:0000256" key="11">
    <source>
        <dbReference type="ARBA" id="ARBA00049399"/>
    </source>
</evidence>
<comment type="catalytic activity">
    <reaction evidence="11">
        <text>isopentenyl diphosphate + (2E)-geranyl diphosphate = (2E,6E)-farnesyl diphosphate + diphosphate</text>
        <dbReference type="Rhea" id="RHEA:19361"/>
        <dbReference type="ChEBI" id="CHEBI:33019"/>
        <dbReference type="ChEBI" id="CHEBI:58057"/>
        <dbReference type="ChEBI" id="CHEBI:128769"/>
        <dbReference type="ChEBI" id="CHEBI:175763"/>
        <dbReference type="EC" id="2.5.1.10"/>
    </reaction>
</comment>
<keyword evidence="14" id="KW-1185">Reference proteome</keyword>
<dbReference type="GO" id="GO:0005737">
    <property type="term" value="C:cytoplasm"/>
    <property type="evidence" value="ECO:0007669"/>
    <property type="project" value="UniProtKB-ARBA"/>
</dbReference>
<dbReference type="EMBL" id="LM995447">
    <property type="protein sequence ID" value="CDZ24171.1"/>
    <property type="molecule type" value="Genomic_DNA"/>
</dbReference>
<dbReference type="InterPro" id="IPR033749">
    <property type="entry name" value="Polyprenyl_synt_CS"/>
</dbReference>